<keyword evidence="4" id="KW-1185">Reference proteome</keyword>
<dbReference type="Pfam" id="PF10066">
    <property type="entry name" value="DUF2304"/>
    <property type="match status" value="1"/>
</dbReference>
<dbReference type="InterPro" id="IPR019277">
    <property type="entry name" value="DUF2304"/>
</dbReference>
<dbReference type="EMBL" id="JBHTII010000001">
    <property type="protein sequence ID" value="MFD0789091.1"/>
    <property type="molecule type" value="Genomic_DNA"/>
</dbReference>
<gene>
    <name evidence="3" type="ORF">ACFQ0P_01670</name>
</gene>
<feature type="transmembrane region" description="Helical" evidence="2">
    <location>
        <begin position="60"/>
        <end position="81"/>
    </location>
</feature>
<sequence>MNPVTYAFGIAAAVLALVAIIELMRRATLRERHAVWWLIGGVLALIVAVFPQTLTWAAQLLGIAVPTNLVFFIAIGLLFLVSLQYGAELTRAEEKIRTLAEQSAFHELRLTELEKAVAGVDAADRTGEVATSDDDAHDAGAEA</sequence>
<feature type="transmembrane region" description="Helical" evidence="2">
    <location>
        <begin position="35"/>
        <end position="54"/>
    </location>
</feature>
<protein>
    <submittedName>
        <fullName evidence="3">DUF2304 domain-containing protein</fullName>
    </submittedName>
</protein>
<accession>A0ABW3AEI8</accession>
<dbReference type="RefSeq" id="WP_204979995.1">
    <property type="nucleotide sequence ID" value="NZ_JBHTII010000001.1"/>
</dbReference>
<evidence type="ECO:0000313" key="3">
    <source>
        <dbReference type="EMBL" id="MFD0789091.1"/>
    </source>
</evidence>
<name>A0ABW3AEI8_9MICO</name>
<keyword evidence="2" id="KW-0812">Transmembrane</keyword>
<proteinExistence type="predicted"/>
<comment type="caution">
    <text evidence="3">The sequence shown here is derived from an EMBL/GenBank/DDBJ whole genome shotgun (WGS) entry which is preliminary data.</text>
</comment>
<feature type="coiled-coil region" evidence="1">
    <location>
        <begin position="89"/>
        <end position="116"/>
    </location>
</feature>
<keyword evidence="1" id="KW-0175">Coiled coil</keyword>
<feature type="transmembrane region" description="Helical" evidence="2">
    <location>
        <begin position="6"/>
        <end position="23"/>
    </location>
</feature>
<organism evidence="3 4">
    <name type="scientific">Microbacterium insulae</name>
    <dbReference type="NCBI Taxonomy" id="483014"/>
    <lineage>
        <taxon>Bacteria</taxon>
        <taxon>Bacillati</taxon>
        <taxon>Actinomycetota</taxon>
        <taxon>Actinomycetes</taxon>
        <taxon>Micrococcales</taxon>
        <taxon>Microbacteriaceae</taxon>
        <taxon>Microbacterium</taxon>
    </lineage>
</organism>
<dbReference type="Proteomes" id="UP001597055">
    <property type="component" value="Unassembled WGS sequence"/>
</dbReference>
<evidence type="ECO:0000256" key="2">
    <source>
        <dbReference type="SAM" id="Phobius"/>
    </source>
</evidence>
<keyword evidence="2" id="KW-1133">Transmembrane helix</keyword>
<evidence type="ECO:0000256" key="1">
    <source>
        <dbReference type="SAM" id="Coils"/>
    </source>
</evidence>
<keyword evidence="2" id="KW-0472">Membrane</keyword>
<evidence type="ECO:0000313" key="4">
    <source>
        <dbReference type="Proteomes" id="UP001597055"/>
    </source>
</evidence>
<reference evidence="4" key="1">
    <citation type="journal article" date="2019" name="Int. J. Syst. Evol. Microbiol.">
        <title>The Global Catalogue of Microorganisms (GCM) 10K type strain sequencing project: providing services to taxonomists for standard genome sequencing and annotation.</title>
        <authorList>
            <consortium name="The Broad Institute Genomics Platform"/>
            <consortium name="The Broad Institute Genome Sequencing Center for Infectious Disease"/>
            <person name="Wu L."/>
            <person name="Ma J."/>
        </authorList>
    </citation>
    <scope>NUCLEOTIDE SEQUENCE [LARGE SCALE GENOMIC DNA]</scope>
    <source>
        <strain evidence="4">CCUG 54523</strain>
    </source>
</reference>